<protein>
    <submittedName>
        <fullName evidence="1">Uncharacterized protein</fullName>
    </submittedName>
</protein>
<sequence>MYRVHYFDTSEAAHDACLDDGPCIEEGDVLAILSEGVIGLASTDPIAVTLDPGALRIVRPMAMDVLLAELVHGASQIRRAVATALLHHLPVQPHFLAFVAPALPYPYPQTVVALSFDDIMLTIDAIDHRIKTLENRLGSLESDSAHAFFLQRSIDHLSSARKRLMRHPRPPR</sequence>
<dbReference type="EMBL" id="JFHR01000003">
    <property type="protein sequence ID" value="KEQ55115.1"/>
    <property type="molecule type" value="Genomic_DNA"/>
</dbReference>
<name>A0A081RIU2_SPHCR</name>
<dbReference type="PATRIC" id="fig|46429.4.peg.647"/>
<dbReference type="OrthoDB" id="7552944at2"/>
<organism evidence="1 2">
    <name type="scientific">Sphingobium chlorophenolicum</name>
    <dbReference type="NCBI Taxonomy" id="46429"/>
    <lineage>
        <taxon>Bacteria</taxon>
        <taxon>Pseudomonadati</taxon>
        <taxon>Pseudomonadota</taxon>
        <taxon>Alphaproteobacteria</taxon>
        <taxon>Sphingomonadales</taxon>
        <taxon>Sphingomonadaceae</taxon>
        <taxon>Sphingobium</taxon>
    </lineage>
</organism>
<proteinExistence type="predicted"/>
<dbReference type="eggNOG" id="ENOG5030C21">
    <property type="taxonomic scope" value="Bacteria"/>
</dbReference>
<dbReference type="RefSeq" id="WP_024310585.1">
    <property type="nucleotide sequence ID" value="NZ_JFHR01000003.1"/>
</dbReference>
<evidence type="ECO:0000313" key="1">
    <source>
        <dbReference type="EMBL" id="KEQ55115.1"/>
    </source>
</evidence>
<accession>A0A081RIU2</accession>
<dbReference type="AlphaFoldDB" id="A0A081RIU2"/>
<reference evidence="1 2" key="1">
    <citation type="submission" date="2014-02" db="EMBL/GenBank/DDBJ databases">
        <title>Whole genome sequence of Sphingobium chlorophenolicum NBRC 16172.</title>
        <authorList>
            <person name="Gan H.M."/>
            <person name="Gan H.Y."/>
            <person name="Chew T.H."/>
            <person name="Savka M.A."/>
        </authorList>
    </citation>
    <scope>NUCLEOTIDE SEQUENCE [LARGE SCALE GENOMIC DNA]</scope>
    <source>
        <strain evidence="1 2">NBRC 16172</strain>
    </source>
</reference>
<evidence type="ECO:0000313" key="2">
    <source>
        <dbReference type="Proteomes" id="UP000028411"/>
    </source>
</evidence>
<dbReference type="Proteomes" id="UP000028411">
    <property type="component" value="Unassembled WGS sequence"/>
</dbReference>
<comment type="caution">
    <text evidence="1">The sequence shown here is derived from an EMBL/GenBank/DDBJ whole genome shotgun (WGS) entry which is preliminary data.</text>
</comment>
<gene>
    <name evidence="1" type="ORF">BV95_00664</name>
</gene>